<name>A0ABQ9I7Y4_9NEOP</name>
<protein>
    <submittedName>
        <fullName evidence="2">Uncharacterized protein</fullName>
    </submittedName>
</protein>
<organism evidence="2 3">
    <name type="scientific">Dryococelus australis</name>
    <dbReference type="NCBI Taxonomy" id="614101"/>
    <lineage>
        <taxon>Eukaryota</taxon>
        <taxon>Metazoa</taxon>
        <taxon>Ecdysozoa</taxon>
        <taxon>Arthropoda</taxon>
        <taxon>Hexapoda</taxon>
        <taxon>Insecta</taxon>
        <taxon>Pterygota</taxon>
        <taxon>Neoptera</taxon>
        <taxon>Polyneoptera</taxon>
        <taxon>Phasmatodea</taxon>
        <taxon>Verophasmatodea</taxon>
        <taxon>Anareolatae</taxon>
        <taxon>Phasmatidae</taxon>
        <taxon>Eurycanthinae</taxon>
        <taxon>Dryococelus</taxon>
    </lineage>
</organism>
<dbReference type="Proteomes" id="UP001159363">
    <property type="component" value="Chromosome 2"/>
</dbReference>
<feature type="region of interest" description="Disordered" evidence="1">
    <location>
        <begin position="148"/>
        <end position="169"/>
    </location>
</feature>
<keyword evidence="3" id="KW-1185">Reference proteome</keyword>
<comment type="caution">
    <text evidence="2">The sequence shown here is derived from an EMBL/GenBank/DDBJ whole genome shotgun (WGS) entry which is preliminary data.</text>
</comment>
<gene>
    <name evidence="2" type="ORF">PR048_005322</name>
</gene>
<proteinExistence type="predicted"/>
<feature type="region of interest" description="Disordered" evidence="1">
    <location>
        <begin position="113"/>
        <end position="136"/>
    </location>
</feature>
<reference evidence="2 3" key="1">
    <citation type="submission" date="2023-02" db="EMBL/GenBank/DDBJ databases">
        <title>LHISI_Scaffold_Assembly.</title>
        <authorList>
            <person name="Stuart O.P."/>
            <person name="Cleave R."/>
            <person name="Magrath M.J.L."/>
            <person name="Mikheyev A.S."/>
        </authorList>
    </citation>
    <scope>NUCLEOTIDE SEQUENCE [LARGE SCALE GENOMIC DNA]</scope>
    <source>
        <strain evidence="2">Daus_M_001</strain>
        <tissue evidence="2">Leg muscle</tissue>
    </source>
</reference>
<dbReference type="EMBL" id="JARBHB010000002">
    <property type="protein sequence ID" value="KAJ8892741.1"/>
    <property type="molecule type" value="Genomic_DNA"/>
</dbReference>
<evidence type="ECO:0000313" key="3">
    <source>
        <dbReference type="Proteomes" id="UP001159363"/>
    </source>
</evidence>
<accession>A0ABQ9I7Y4</accession>
<feature type="compositionally biased region" description="Basic residues" evidence="1">
    <location>
        <begin position="126"/>
        <end position="136"/>
    </location>
</feature>
<evidence type="ECO:0000313" key="2">
    <source>
        <dbReference type="EMBL" id="KAJ8892741.1"/>
    </source>
</evidence>
<sequence>MNPHHVVVQEVDYPAVVLDEMNSPAAGVVMEMNLPAVVVEKEMNHPTVVEKITPLPHTLSCFEGDCLNYRHKNRYNRVMKEQGQEAMKHMLCIPGDAMNEALISSDSDEYRLDTSSYDEEDIVPPKRQRKMTRKRKRLRHSMEQCFGQVNGSDGVEEAQTGVGEDTAEVEGLCDTEDDQDLEEEPCNVDDLEASNSKKRRKGDEEIKCVDLQELKACLEADYHSFYNGLSQGNCEGQCDNIKNEDEPYLAF</sequence>
<evidence type="ECO:0000256" key="1">
    <source>
        <dbReference type="SAM" id="MobiDB-lite"/>
    </source>
</evidence>